<organism evidence="3 4">
    <name type="scientific">Flavobacterium suaedae</name>
    <dbReference type="NCBI Taxonomy" id="1767027"/>
    <lineage>
        <taxon>Bacteria</taxon>
        <taxon>Pseudomonadati</taxon>
        <taxon>Bacteroidota</taxon>
        <taxon>Flavobacteriia</taxon>
        <taxon>Flavobacteriales</taxon>
        <taxon>Flavobacteriaceae</taxon>
        <taxon>Flavobacterium</taxon>
    </lineage>
</organism>
<name>A0ABQ1K3T7_9FLAO</name>
<dbReference type="PROSITE" id="PS51352">
    <property type="entry name" value="THIOREDOXIN_2"/>
    <property type="match status" value="1"/>
</dbReference>
<keyword evidence="4" id="KW-1185">Reference proteome</keyword>
<reference evidence="4" key="1">
    <citation type="journal article" date="2019" name="Int. J. Syst. Evol. Microbiol.">
        <title>The Global Catalogue of Microorganisms (GCM) 10K type strain sequencing project: providing services to taxonomists for standard genome sequencing and annotation.</title>
        <authorList>
            <consortium name="The Broad Institute Genomics Platform"/>
            <consortium name="The Broad Institute Genome Sequencing Center for Infectious Disease"/>
            <person name="Wu L."/>
            <person name="Ma J."/>
        </authorList>
    </citation>
    <scope>NUCLEOTIDE SEQUENCE [LARGE SCALE GENOMIC DNA]</scope>
    <source>
        <strain evidence="4">CGMCC 1.15461</strain>
    </source>
</reference>
<dbReference type="Proteomes" id="UP000615760">
    <property type="component" value="Unassembled WGS sequence"/>
</dbReference>
<evidence type="ECO:0000256" key="1">
    <source>
        <dbReference type="ARBA" id="ARBA00022729"/>
    </source>
</evidence>
<dbReference type="Pfam" id="PF13899">
    <property type="entry name" value="Thioredoxin_7"/>
    <property type="match status" value="1"/>
</dbReference>
<dbReference type="InterPro" id="IPR013766">
    <property type="entry name" value="Thioredoxin_domain"/>
</dbReference>
<protein>
    <recommendedName>
        <fullName evidence="2">Thioredoxin domain-containing protein</fullName>
    </recommendedName>
</protein>
<dbReference type="EMBL" id="BMJE01000008">
    <property type="protein sequence ID" value="GGB85438.1"/>
    <property type="molecule type" value="Genomic_DNA"/>
</dbReference>
<accession>A0ABQ1K3T7</accession>
<keyword evidence="1" id="KW-0732">Signal</keyword>
<evidence type="ECO:0000313" key="4">
    <source>
        <dbReference type="Proteomes" id="UP000615760"/>
    </source>
</evidence>
<dbReference type="SUPFAM" id="SSF52833">
    <property type="entry name" value="Thioredoxin-like"/>
    <property type="match status" value="1"/>
</dbReference>
<feature type="domain" description="Thioredoxin" evidence="2">
    <location>
        <begin position="11"/>
        <end position="137"/>
    </location>
</feature>
<proteinExistence type="predicted"/>
<dbReference type="PANTHER" id="PTHR15337:SF11">
    <property type="entry name" value="THIOREDOXIN DOMAIN-CONTAINING PROTEIN"/>
    <property type="match status" value="1"/>
</dbReference>
<dbReference type="RefSeq" id="WP_188621830.1">
    <property type="nucleotide sequence ID" value="NZ_BMJE01000008.1"/>
</dbReference>
<dbReference type="InterPro" id="IPR051099">
    <property type="entry name" value="AGR/TXD"/>
</dbReference>
<evidence type="ECO:0000313" key="3">
    <source>
        <dbReference type="EMBL" id="GGB85438.1"/>
    </source>
</evidence>
<gene>
    <name evidence="3" type="ORF">GCM10007424_26860</name>
</gene>
<dbReference type="Gene3D" id="3.40.30.10">
    <property type="entry name" value="Glutaredoxin"/>
    <property type="match status" value="1"/>
</dbReference>
<comment type="caution">
    <text evidence="3">The sequence shown here is derived from an EMBL/GenBank/DDBJ whole genome shotgun (WGS) entry which is preliminary data.</text>
</comment>
<sequence>MKFLAILFITLLPVQWGTDFDAAQKTAKQEHKLILLNFSGSDWCAPCILTKREYFESDAFKKMAEKNLVLVNADFPRRKKNQLPAEQVKKNEALAEKYNEKGFFPLTILMDANGKVIKEWQGKPTASVEEWVKEVEGICAKHK</sequence>
<dbReference type="PANTHER" id="PTHR15337">
    <property type="entry name" value="ANTERIOR GRADIENT PROTEIN-RELATED"/>
    <property type="match status" value="1"/>
</dbReference>
<evidence type="ECO:0000259" key="2">
    <source>
        <dbReference type="PROSITE" id="PS51352"/>
    </source>
</evidence>
<dbReference type="InterPro" id="IPR036249">
    <property type="entry name" value="Thioredoxin-like_sf"/>
</dbReference>